<dbReference type="Proteomes" id="UP000276215">
    <property type="component" value="Unassembled WGS sequence"/>
</dbReference>
<accession>A0A3N4JU96</accession>
<evidence type="ECO:0000313" key="2">
    <source>
        <dbReference type="Proteomes" id="UP000276215"/>
    </source>
</evidence>
<sequence>MKVWDGKDCRLLYYCKIRSLANWTGLGQFGIDQVSEIDVRPNISSFQNSQKLSFPSTGDFEKS</sequence>
<dbReference type="EMBL" id="ML120370">
    <property type="protein sequence ID" value="RPB01943.1"/>
    <property type="molecule type" value="Genomic_DNA"/>
</dbReference>
<name>A0A3N4JU96_9PEZI</name>
<organism evidence="1 2">
    <name type="scientific">Choiromyces venosus 120613-1</name>
    <dbReference type="NCBI Taxonomy" id="1336337"/>
    <lineage>
        <taxon>Eukaryota</taxon>
        <taxon>Fungi</taxon>
        <taxon>Dikarya</taxon>
        <taxon>Ascomycota</taxon>
        <taxon>Pezizomycotina</taxon>
        <taxon>Pezizomycetes</taxon>
        <taxon>Pezizales</taxon>
        <taxon>Tuberaceae</taxon>
        <taxon>Choiromyces</taxon>
    </lineage>
</organism>
<keyword evidence="2" id="KW-1185">Reference proteome</keyword>
<dbReference type="AlphaFoldDB" id="A0A3N4JU96"/>
<reference evidence="1 2" key="1">
    <citation type="journal article" date="2018" name="Nat. Ecol. Evol.">
        <title>Pezizomycetes genomes reveal the molecular basis of ectomycorrhizal truffle lifestyle.</title>
        <authorList>
            <person name="Murat C."/>
            <person name="Payen T."/>
            <person name="Noel B."/>
            <person name="Kuo A."/>
            <person name="Morin E."/>
            <person name="Chen J."/>
            <person name="Kohler A."/>
            <person name="Krizsan K."/>
            <person name="Balestrini R."/>
            <person name="Da Silva C."/>
            <person name="Montanini B."/>
            <person name="Hainaut M."/>
            <person name="Levati E."/>
            <person name="Barry K.W."/>
            <person name="Belfiori B."/>
            <person name="Cichocki N."/>
            <person name="Clum A."/>
            <person name="Dockter R.B."/>
            <person name="Fauchery L."/>
            <person name="Guy J."/>
            <person name="Iotti M."/>
            <person name="Le Tacon F."/>
            <person name="Lindquist E.A."/>
            <person name="Lipzen A."/>
            <person name="Malagnac F."/>
            <person name="Mello A."/>
            <person name="Molinier V."/>
            <person name="Miyauchi S."/>
            <person name="Poulain J."/>
            <person name="Riccioni C."/>
            <person name="Rubini A."/>
            <person name="Sitrit Y."/>
            <person name="Splivallo R."/>
            <person name="Traeger S."/>
            <person name="Wang M."/>
            <person name="Zifcakova L."/>
            <person name="Wipf D."/>
            <person name="Zambonelli A."/>
            <person name="Paolocci F."/>
            <person name="Nowrousian M."/>
            <person name="Ottonello S."/>
            <person name="Baldrian P."/>
            <person name="Spatafora J.W."/>
            <person name="Henrissat B."/>
            <person name="Nagy L.G."/>
            <person name="Aury J.M."/>
            <person name="Wincker P."/>
            <person name="Grigoriev I.V."/>
            <person name="Bonfante P."/>
            <person name="Martin F.M."/>
        </authorList>
    </citation>
    <scope>NUCLEOTIDE SEQUENCE [LARGE SCALE GENOMIC DNA]</scope>
    <source>
        <strain evidence="1 2">120613-1</strain>
    </source>
</reference>
<protein>
    <submittedName>
        <fullName evidence="1">Uncharacterized protein</fullName>
    </submittedName>
</protein>
<evidence type="ECO:0000313" key="1">
    <source>
        <dbReference type="EMBL" id="RPB01943.1"/>
    </source>
</evidence>
<proteinExistence type="predicted"/>
<gene>
    <name evidence="1" type="ORF">L873DRAFT_1802782</name>
</gene>